<keyword evidence="1" id="KW-0812">Transmembrane</keyword>
<reference evidence="2 3" key="1">
    <citation type="journal article" date="2014" name="PLoS ONE">
        <title>Identification and Characterization of a New Erythromycin Biosynthetic Gene Cluster in Actinopolyspora erythraea YIM90600, a Novel Erythronolide-Producing Halophilic Actinomycete Isolated from Salt Field.</title>
        <authorList>
            <person name="Chen D."/>
            <person name="Feng J."/>
            <person name="Huang L."/>
            <person name="Zhang Q."/>
            <person name="Wu J."/>
            <person name="Zhu X."/>
            <person name="Duan Y."/>
            <person name="Xu Z."/>
        </authorList>
    </citation>
    <scope>NUCLEOTIDE SEQUENCE [LARGE SCALE GENOMIC DNA]</scope>
    <source>
        <strain evidence="2 3">YIM90600</strain>
    </source>
</reference>
<name>A0ABR4WYQ2_9ACTN</name>
<accession>A0ABR4WYQ2</accession>
<comment type="caution">
    <text evidence="2">The sequence shown here is derived from an EMBL/GenBank/DDBJ whole genome shotgun (WGS) entry which is preliminary data.</text>
</comment>
<dbReference type="Proteomes" id="UP000029737">
    <property type="component" value="Unassembled WGS sequence"/>
</dbReference>
<feature type="transmembrane region" description="Helical" evidence="1">
    <location>
        <begin position="87"/>
        <end position="107"/>
    </location>
</feature>
<feature type="transmembrane region" description="Helical" evidence="1">
    <location>
        <begin position="30"/>
        <end position="49"/>
    </location>
</feature>
<evidence type="ECO:0000313" key="2">
    <source>
        <dbReference type="EMBL" id="KGI79353.1"/>
    </source>
</evidence>
<keyword evidence="1" id="KW-1133">Transmembrane helix</keyword>
<feature type="transmembrane region" description="Helical" evidence="1">
    <location>
        <begin position="119"/>
        <end position="138"/>
    </location>
</feature>
<sequence length="267" mass="28138">MTATVFAALGLGSVIAAVIALVERPPDVRGVIMAVCAPLFLGLAALVTLTRLRVRGRGSASVRLGRVDAADSDAVLIPYSRGLATTYVVMSLSMLVLFGLVAVVSLLVLIDGESSDSGMILLVFASGAATLYLLLLGIDAFRGAVSRGVLALAPTGVYHRSWAFTRFVSWDSMVSVTAGASGDQLITAAVYDGSTPSVHLRSRLWWQPELSLVPHLGVQGANLSVDPVLAYHALRFYQNHAEARAELGSQAGADRLLRADLLDQNPP</sequence>
<evidence type="ECO:0008006" key="4">
    <source>
        <dbReference type="Google" id="ProtNLM"/>
    </source>
</evidence>
<keyword evidence="3" id="KW-1185">Reference proteome</keyword>
<gene>
    <name evidence="2" type="ORF">IL38_23915</name>
</gene>
<evidence type="ECO:0000256" key="1">
    <source>
        <dbReference type="SAM" id="Phobius"/>
    </source>
</evidence>
<organism evidence="2 3">
    <name type="scientific">Actinopolyspora erythraea</name>
    <dbReference type="NCBI Taxonomy" id="414996"/>
    <lineage>
        <taxon>Bacteria</taxon>
        <taxon>Bacillati</taxon>
        <taxon>Actinomycetota</taxon>
        <taxon>Actinomycetes</taxon>
        <taxon>Actinopolysporales</taxon>
        <taxon>Actinopolysporaceae</taxon>
        <taxon>Actinopolyspora</taxon>
    </lineage>
</organism>
<keyword evidence="1" id="KW-0472">Membrane</keyword>
<dbReference type="EMBL" id="JPMV01000046">
    <property type="protein sequence ID" value="KGI79353.1"/>
    <property type="molecule type" value="Genomic_DNA"/>
</dbReference>
<protein>
    <recommendedName>
        <fullName evidence="4">PH domain-containing protein</fullName>
    </recommendedName>
</protein>
<proteinExistence type="predicted"/>
<evidence type="ECO:0000313" key="3">
    <source>
        <dbReference type="Proteomes" id="UP000029737"/>
    </source>
</evidence>